<feature type="domain" description="DUF3492" evidence="1">
    <location>
        <begin position="11"/>
        <end position="266"/>
    </location>
</feature>
<dbReference type="NCBIfam" id="NF038011">
    <property type="entry name" value="PelF"/>
    <property type="match status" value="1"/>
</dbReference>
<dbReference type="Pfam" id="PF13692">
    <property type="entry name" value="Glyco_trans_1_4"/>
    <property type="match status" value="1"/>
</dbReference>
<dbReference type="PANTHER" id="PTHR12526:SF636">
    <property type="entry name" value="BLL3647 PROTEIN"/>
    <property type="match status" value="1"/>
</dbReference>
<sequence length="476" mass="51966">MTTLSSEDPLRVALVSEGCYPFHPGGVSLWCDQLIRGMPQHAFTTVALTVDGTERPWWPAPANLTEVVTMPLWGRRPRRARRRPAGFDEVHEAFLRSFIPHTDSSPEKFARAVRRIFDLAQTSDVGAALVSNDSVARLVRAVHDCGEGPISLQDAVIATDLLEHSLRPLSFPPVRADVCHLAMNGLSALVGLAAKWAHGTPLLMSEHGVYLRERYLGAVGESLALPAKVVLLSFHRALAGAAYRACDMLTPHSDYNRRWQLHSGADSGRMWTMYNGIDPAEFPVAPGEPDVPTIVFVGRIDPLKDLHTLIRAFGEVRRALPEARLRVFGPVPEANKDYHASCVRLVDQLGLAGSAVFEGLVPSQVDAYHAGHLVALTSVSEGFPFTVVEAMSTGRPPVCTDVGGVSEAVADAGLVVPPRDHEAVARACVRLLTDNVLRRKLGGLARQRVIERFTVQRWNDSYRARYAELTTTGVAP</sequence>
<dbReference type="AlphaFoldDB" id="A0A316I4P5"/>
<dbReference type="SUPFAM" id="SSF53756">
    <property type="entry name" value="UDP-Glycosyltransferase/glycogen phosphorylase"/>
    <property type="match status" value="1"/>
</dbReference>
<dbReference type="GO" id="GO:0016757">
    <property type="term" value="F:glycosyltransferase activity"/>
    <property type="evidence" value="ECO:0007669"/>
    <property type="project" value="TreeGrafter"/>
</dbReference>
<dbReference type="InterPro" id="IPR022622">
    <property type="entry name" value="DUF3492"/>
</dbReference>
<dbReference type="Proteomes" id="UP000246005">
    <property type="component" value="Unassembled WGS sequence"/>
</dbReference>
<dbReference type="Pfam" id="PF11997">
    <property type="entry name" value="DUF3492"/>
    <property type="match status" value="1"/>
</dbReference>
<dbReference type="PANTHER" id="PTHR12526">
    <property type="entry name" value="GLYCOSYLTRANSFERASE"/>
    <property type="match status" value="1"/>
</dbReference>
<evidence type="ECO:0000313" key="2">
    <source>
        <dbReference type="EMBL" id="PWK87983.1"/>
    </source>
</evidence>
<protein>
    <submittedName>
        <fullName evidence="2">Glycosyltransferase involved in cell wall biosynthesis</fullName>
    </submittedName>
</protein>
<evidence type="ECO:0000259" key="1">
    <source>
        <dbReference type="Pfam" id="PF11997"/>
    </source>
</evidence>
<accession>A0A316I4P5</accession>
<proteinExistence type="predicted"/>
<dbReference type="RefSeq" id="WP_109635688.1">
    <property type="nucleotide sequence ID" value="NZ_QGHB01000003.1"/>
</dbReference>
<gene>
    <name evidence="2" type="ORF">C8D88_103179</name>
</gene>
<dbReference type="EMBL" id="QGHB01000003">
    <property type="protein sequence ID" value="PWK87983.1"/>
    <property type="molecule type" value="Genomic_DNA"/>
</dbReference>
<keyword evidence="2" id="KW-0808">Transferase</keyword>
<dbReference type="InterPro" id="IPR047691">
    <property type="entry name" value="PelF-like"/>
</dbReference>
<reference evidence="2 3" key="1">
    <citation type="submission" date="2018-05" db="EMBL/GenBank/DDBJ databases">
        <title>Genomic Encyclopedia of Type Strains, Phase IV (KMG-IV): sequencing the most valuable type-strain genomes for metagenomic binning, comparative biology and taxonomic classification.</title>
        <authorList>
            <person name="Goeker M."/>
        </authorList>
    </citation>
    <scope>NUCLEOTIDE SEQUENCE [LARGE SCALE GENOMIC DNA]</scope>
    <source>
        <strain evidence="2 3">DSM 45480</strain>
    </source>
</reference>
<name>A0A316I4P5_9PSEU</name>
<comment type="caution">
    <text evidence="2">The sequence shown here is derived from an EMBL/GenBank/DDBJ whole genome shotgun (WGS) entry which is preliminary data.</text>
</comment>
<dbReference type="Gene3D" id="3.40.50.2000">
    <property type="entry name" value="Glycogen Phosphorylase B"/>
    <property type="match status" value="2"/>
</dbReference>
<organism evidence="2 3">
    <name type="scientific">Lentzea atacamensis</name>
    <dbReference type="NCBI Taxonomy" id="531938"/>
    <lineage>
        <taxon>Bacteria</taxon>
        <taxon>Bacillati</taxon>
        <taxon>Actinomycetota</taxon>
        <taxon>Actinomycetes</taxon>
        <taxon>Pseudonocardiales</taxon>
        <taxon>Pseudonocardiaceae</taxon>
        <taxon>Lentzea</taxon>
    </lineage>
</organism>
<evidence type="ECO:0000313" key="3">
    <source>
        <dbReference type="Proteomes" id="UP000246005"/>
    </source>
</evidence>